<organism evidence="1 2">
    <name type="scientific">Flavobacterium suzhouense</name>
    <dbReference type="NCBI Taxonomy" id="1529638"/>
    <lineage>
        <taxon>Bacteria</taxon>
        <taxon>Pseudomonadati</taxon>
        <taxon>Bacteroidota</taxon>
        <taxon>Flavobacteriia</taxon>
        <taxon>Flavobacteriales</taxon>
        <taxon>Flavobacteriaceae</taxon>
        <taxon>Flavobacterium</taxon>
    </lineage>
</organism>
<dbReference type="RefSeq" id="WP_379819237.1">
    <property type="nucleotide sequence ID" value="NZ_JBHUMD010000001.1"/>
</dbReference>
<gene>
    <name evidence="1" type="ORF">ACFSR3_00600</name>
</gene>
<name>A0ABW5NPI6_9FLAO</name>
<protein>
    <submittedName>
        <fullName evidence="1">Uncharacterized protein</fullName>
    </submittedName>
</protein>
<dbReference type="EMBL" id="JBHUMD010000001">
    <property type="protein sequence ID" value="MFD2600538.1"/>
    <property type="molecule type" value="Genomic_DNA"/>
</dbReference>
<evidence type="ECO:0000313" key="2">
    <source>
        <dbReference type="Proteomes" id="UP001597480"/>
    </source>
</evidence>
<dbReference type="Proteomes" id="UP001597480">
    <property type="component" value="Unassembled WGS sequence"/>
</dbReference>
<accession>A0ABW5NPI6</accession>
<evidence type="ECO:0000313" key="1">
    <source>
        <dbReference type="EMBL" id="MFD2600538.1"/>
    </source>
</evidence>
<sequence>MKTHLKLTVVLFVAVAALFLLISRNHKSFSGRSNNVTVLNNSSSEVLKQTKKVDSLEFKRLISYFKLKRDEFDPSGTIRYMPETSPEKPKGNAIFCYFDQTDDLVANLRLRMQVENKEWLFYKRCQFLIDGKIFDYIPSNIEFNQAGTGNVCEWFDNAINENNFVIVKALSKAKIAKVKILGRNYDKVIVFTDKDIASIDHTLELYSAMNGEFAFN</sequence>
<comment type="caution">
    <text evidence="1">The sequence shown here is derived from an EMBL/GenBank/DDBJ whole genome shotgun (WGS) entry which is preliminary data.</text>
</comment>
<proteinExistence type="predicted"/>
<keyword evidence="2" id="KW-1185">Reference proteome</keyword>
<reference evidence="2" key="1">
    <citation type="journal article" date="2019" name="Int. J. Syst. Evol. Microbiol.">
        <title>The Global Catalogue of Microorganisms (GCM) 10K type strain sequencing project: providing services to taxonomists for standard genome sequencing and annotation.</title>
        <authorList>
            <consortium name="The Broad Institute Genomics Platform"/>
            <consortium name="The Broad Institute Genome Sequencing Center for Infectious Disease"/>
            <person name="Wu L."/>
            <person name="Ma J."/>
        </authorList>
    </citation>
    <scope>NUCLEOTIDE SEQUENCE [LARGE SCALE GENOMIC DNA]</scope>
    <source>
        <strain evidence="2">KCTC 42107</strain>
    </source>
</reference>